<proteinExistence type="inferred from homology"/>
<keyword evidence="4 6" id="KW-0378">Hydrolase</keyword>
<keyword evidence="5 6" id="KW-0788">Thiol protease</keyword>
<dbReference type="InterPro" id="IPR001394">
    <property type="entry name" value="Peptidase_C19_UCH"/>
</dbReference>
<evidence type="ECO:0000259" key="7">
    <source>
        <dbReference type="PROSITE" id="PS50235"/>
    </source>
</evidence>
<dbReference type="GO" id="GO:0016579">
    <property type="term" value="P:protein deubiquitination"/>
    <property type="evidence" value="ECO:0007669"/>
    <property type="project" value="InterPro"/>
</dbReference>
<accession>A0A2T9YSS7</accession>
<gene>
    <name evidence="8" type="ORF">BB561_001830</name>
</gene>
<dbReference type="InterPro" id="IPR028889">
    <property type="entry name" value="USP"/>
</dbReference>
<evidence type="ECO:0000313" key="9">
    <source>
        <dbReference type="Proteomes" id="UP000245383"/>
    </source>
</evidence>
<dbReference type="GO" id="GO:0004843">
    <property type="term" value="F:cysteine-type deubiquitinase activity"/>
    <property type="evidence" value="ECO:0007669"/>
    <property type="project" value="UniProtKB-UniRule"/>
</dbReference>
<dbReference type="Pfam" id="PF00443">
    <property type="entry name" value="UCH"/>
    <property type="match status" value="1"/>
</dbReference>
<dbReference type="PROSITE" id="PS50235">
    <property type="entry name" value="USP_3"/>
    <property type="match status" value="1"/>
</dbReference>
<dbReference type="EMBL" id="MBFR01000057">
    <property type="protein sequence ID" value="PVU95403.1"/>
    <property type="molecule type" value="Genomic_DNA"/>
</dbReference>
<evidence type="ECO:0000256" key="2">
    <source>
        <dbReference type="ARBA" id="ARBA00022670"/>
    </source>
</evidence>
<dbReference type="PROSITE" id="PS00972">
    <property type="entry name" value="USP_1"/>
    <property type="match status" value="1"/>
</dbReference>
<dbReference type="EC" id="3.4.19.12" evidence="6"/>
<feature type="domain" description="USP" evidence="7">
    <location>
        <begin position="123"/>
        <end position="487"/>
    </location>
</feature>
<evidence type="ECO:0000256" key="6">
    <source>
        <dbReference type="RuleBase" id="RU366025"/>
    </source>
</evidence>
<dbReference type="PANTHER" id="PTHR24006:SF687">
    <property type="entry name" value="UBIQUITIN CARBOXYL-TERMINAL HYDROLASE 10"/>
    <property type="match status" value="1"/>
</dbReference>
<sequence>MKKSQLPAFSIQPDLLDLSEIDLLFSNYPIYIPETAKEIWLKNNSTNVTTKLSDPEKKQPSSWASLFNNSDVIKQKPNSSVYSIDKTTTSINKTQNNNKKKTSLKDLLINWSLKPSPVLLVPRGLVNSGNMCFMNVALQALVYCKYFAALLYDIKKHAVFSFDSQLPLIESFELEVVIPSTGSDAIENQEPFVPEYVYNALRQKKIFQTTRGQQEDAQEFLGHMLNGIHDEILYVINSNGGILNSIPTNYAGFASPKIHSTDYSYNGSSEDNNINQSQQTWLEVGPKNKLSTTREIEYAQTPITLIFGGYLRSELKIQGVKPSITKEPYQFLALDISNSNIITLEDALDQLFAIEHIEGYTNSLKCLAEASKQLSLDSLPQVFIFILNRVVFSPDLGVHKLNKFISYPEMFTIFDRWLSPSSKLKYSKSKYKLTSVLYHHGDSATGGHYTSEIMRQTDEWIRFDDTEVLSDLSISTVLEEKDDHACF</sequence>
<evidence type="ECO:0000256" key="3">
    <source>
        <dbReference type="ARBA" id="ARBA00022786"/>
    </source>
</evidence>
<dbReference type="PROSITE" id="PS00973">
    <property type="entry name" value="USP_2"/>
    <property type="match status" value="1"/>
</dbReference>
<keyword evidence="2 6" id="KW-0645">Protease</keyword>
<dbReference type="InterPro" id="IPR018200">
    <property type="entry name" value="USP_CS"/>
</dbReference>
<dbReference type="OrthoDB" id="429671at2759"/>
<name>A0A2T9YSS7_9FUNG</name>
<keyword evidence="3 6" id="KW-0833">Ubl conjugation pathway</keyword>
<evidence type="ECO:0000256" key="4">
    <source>
        <dbReference type="ARBA" id="ARBA00022801"/>
    </source>
</evidence>
<dbReference type="Gene3D" id="3.90.70.10">
    <property type="entry name" value="Cysteine proteinases"/>
    <property type="match status" value="1"/>
</dbReference>
<dbReference type="GO" id="GO:0006508">
    <property type="term" value="P:proteolysis"/>
    <property type="evidence" value="ECO:0007669"/>
    <property type="project" value="UniProtKB-KW"/>
</dbReference>
<comment type="caution">
    <text evidence="8">The sequence shown here is derived from an EMBL/GenBank/DDBJ whole genome shotgun (WGS) entry which is preliminary data.</text>
</comment>
<dbReference type="STRING" id="133385.A0A2T9YSS7"/>
<protein>
    <recommendedName>
        <fullName evidence="6">Ubiquitin carboxyl-terminal hydrolase</fullName>
        <ecNumber evidence="6">3.4.19.12</ecNumber>
    </recommendedName>
</protein>
<dbReference type="AlphaFoldDB" id="A0A2T9YSS7"/>
<dbReference type="InterPro" id="IPR050164">
    <property type="entry name" value="Peptidase_C19"/>
</dbReference>
<dbReference type="SUPFAM" id="SSF54001">
    <property type="entry name" value="Cysteine proteinases"/>
    <property type="match status" value="1"/>
</dbReference>
<evidence type="ECO:0000256" key="5">
    <source>
        <dbReference type="ARBA" id="ARBA00022807"/>
    </source>
</evidence>
<dbReference type="GO" id="GO:0005829">
    <property type="term" value="C:cytosol"/>
    <property type="evidence" value="ECO:0007669"/>
    <property type="project" value="TreeGrafter"/>
</dbReference>
<evidence type="ECO:0000256" key="1">
    <source>
        <dbReference type="ARBA" id="ARBA00000707"/>
    </source>
</evidence>
<reference evidence="8 9" key="1">
    <citation type="journal article" date="2018" name="MBio">
        <title>Comparative Genomics Reveals the Core Gene Toolbox for the Fungus-Insect Symbiosis.</title>
        <authorList>
            <person name="Wang Y."/>
            <person name="Stata M."/>
            <person name="Wang W."/>
            <person name="Stajich J.E."/>
            <person name="White M.M."/>
            <person name="Moncalvo J.M."/>
        </authorList>
    </citation>
    <scope>NUCLEOTIDE SEQUENCE [LARGE SCALE GENOMIC DNA]</scope>
    <source>
        <strain evidence="8 9">SWE-8-4</strain>
    </source>
</reference>
<organism evidence="8 9">
    <name type="scientific">Smittium simulii</name>
    <dbReference type="NCBI Taxonomy" id="133385"/>
    <lineage>
        <taxon>Eukaryota</taxon>
        <taxon>Fungi</taxon>
        <taxon>Fungi incertae sedis</taxon>
        <taxon>Zoopagomycota</taxon>
        <taxon>Kickxellomycotina</taxon>
        <taxon>Harpellomycetes</taxon>
        <taxon>Harpellales</taxon>
        <taxon>Legeriomycetaceae</taxon>
        <taxon>Smittium</taxon>
    </lineage>
</organism>
<comment type="catalytic activity">
    <reaction evidence="1 6">
        <text>Thiol-dependent hydrolysis of ester, thioester, amide, peptide and isopeptide bonds formed by the C-terminal Gly of ubiquitin (a 76-residue protein attached to proteins as an intracellular targeting signal).</text>
        <dbReference type="EC" id="3.4.19.12"/>
    </reaction>
</comment>
<dbReference type="InterPro" id="IPR038765">
    <property type="entry name" value="Papain-like_cys_pep_sf"/>
</dbReference>
<dbReference type="GO" id="GO:0005634">
    <property type="term" value="C:nucleus"/>
    <property type="evidence" value="ECO:0007669"/>
    <property type="project" value="TreeGrafter"/>
</dbReference>
<comment type="similarity">
    <text evidence="6">Belongs to the peptidase C19 family.</text>
</comment>
<dbReference type="PANTHER" id="PTHR24006">
    <property type="entry name" value="UBIQUITIN CARBOXYL-TERMINAL HYDROLASE"/>
    <property type="match status" value="1"/>
</dbReference>
<evidence type="ECO:0000313" key="8">
    <source>
        <dbReference type="EMBL" id="PVU95403.1"/>
    </source>
</evidence>
<dbReference type="Proteomes" id="UP000245383">
    <property type="component" value="Unassembled WGS sequence"/>
</dbReference>
<keyword evidence="9" id="KW-1185">Reference proteome</keyword>